<accession>A0A286RDJ9</accession>
<evidence type="ECO:0000256" key="1">
    <source>
        <dbReference type="ARBA" id="ARBA00023002"/>
    </source>
</evidence>
<dbReference type="SUPFAM" id="SSF48179">
    <property type="entry name" value="6-phosphogluconate dehydrogenase C-terminal domain-like"/>
    <property type="match status" value="1"/>
</dbReference>
<keyword evidence="1 5" id="KW-0560">Oxidoreductase</keyword>
<dbReference type="RefSeq" id="WP_095414480.1">
    <property type="nucleotide sequence ID" value="NZ_CP018477.1"/>
</dbReference>
<protein>
    <submittedName>
        <fullName evidence="5">UDP-glucose dehydrogenase</fullName>
        <ecNumber evidence="5">1.1.1.22</ecNumber>
    </submittedName>
</protein>
<dbReference type="SMART" id="SM00984">
    <property type="entry name" value="UDPG_MGDP_dh_C"/>
    <property type="match status" value="1"/>
</dbReference>
<keyword evidence="2" id="KW-0520">NAD</keyword>
<evidence type="ECO:0000313" key="5">
    <source>
        <dbReference type="EMBL" id="ASV74041.1"/>
    </source>
</evidence>
<dbReference type="NCBIfam" id="TIGR03026">
    <property type="entry name" value="NDP-sugDHase"/>
    <property type="match status" value="1"/>
</dbReference>
<reference evidence="5 6" key="1">
    <citation type="journal article" name="Front. Microbiol.">
        <title>Sugar Metabolism of the First Thermophilic Planctomycete Thermogutta terrifontis: Comparative Genomic and Transcriptomic Approaches.</title>
        <authorList>
            <person name="Elcheninov A.G."/>
            <person name="Menzel P."/>
            <person name="Gudbergsdottir S.R."/>
            <person name="Slesarev A.I."/>
            <person name="Kadnikov V.V."/>
            <person name="Krogh A."/>
            <person name="Bonch-Osmolovskaya E.A."/>
            <person name="Peng X."/>
            <person name="Kublanov I.V."/>
        </authorList>
    </citation>
    <scope>NUCLEOTIDE SEQUENCE [LARGE SCALE GENOMIC DNA]</scope>
    <source>
        <strain evidence="5 6">R1</strain>
    </source>
</reference>
<dbReference type="Pfam" id="PF03720">
    <property type="entry name" value="UDPG_MGDP_dh_C"/>
    <property type="match status" value="1"/>
</dbReference>
<dbReference type="PANTHER" id="PTHR43491:SF1">
    <property type="entry name" value="UDP-N-ACETYL-D-MANNOSAMINE DEHYDROGENASE"/>
    <property type="match status" value="1"/>
</dbReference>
<dbReference type="KEGG" id="ttf:THTE_1439"/>
<gene>
    <name evidence="5" type="ORF">THTE_1439</name>
</gene>
<keyword evidence="6" id="KW-1185">Reference proteome</keyword>
<dbReference type="EMBL" id="CP018477">
    <property type="protein sequence ID" value="ASV74041.1"/>
    <property type="molecule type" value="Genomic_DNA"/>
</dbReference>
<dbReference type="InterPro" id="IPR001732">
    <property type="entry name" value="UDP-Glc/GDP-Man_DH_N"/>
</dbReference>
<dbReference type="OrthoDB" id="9803238at2"/>
<dbReference type="EC" id="1.1.1.22" evidence="5"/>
<dbReference type="AlphaFoldDB" id="A0A286RDJ9"/>
<evidence type="ECO:0000259" key="4">
    <source>
        <dbReference type="SMART" id="SM00984"/>
    </source>
</evidence>
<dbReference type="PIRSF" id="PIRSF000124">
    <property type="entry name" value="UDPglc_GDPman_dh"/>
    <property type="match status" value="1"/>
</dbReference>
<dbReference type="GO" id="GO:0003979">
    <property type="term" value="F:UDP-glucose 6-dehydrogenase activity"/>
    <property type="evidence" value="ECO:0007669"/>
    <property type="project" value="UniProtKB-EC"/>
</dbReference>
<dbReference type="InterPro" id="IPR028359">
    <property type="entry name" value="UDP_ManNAc/GlcNAc_DH"/>
</dbReference>
<dbReference type="InterPro" id="IPR008927">
    <property type="entry name" value="6-PGluconate_DH-like_C_sf"/>
</dbReference>
<dbReference type="PANTHER" id="PTHR43491">
    <property type="entry name" value="UDP-N-ACETYL-D-MANNOSAMINE DEHYDROGENASE"/>
    <property type="match status" value="1"/>
</dbReference>
<dbReference type="GO" id="GO:0016628">
    <property type="term" value="F:oxidoreductase activity, acting on the CH-CH group of donors, NAD or NADP as acceptor"/>
    <property type="evidence" value="ECO:0007669"/>
    <property type="project" value="InterPro"/>
</dbReference>
<evidence type="ECO:0000256" key="3">
    <source>
        <dbReference type="PIRNR" id="PIRNR000124"/>
    </source>
</evidence>
<dbReference type="InterPro" id="IPR014026">
    <property type="entry name" value="UDP-Glc/GDP-Man_DH_dimer"/>
</dbReference>
<evidence type="ECO:0000313" key="6">
    <source>
        <dbReference type="Proteomes" id="UP000215086"/>
    </source>
</evidence>
<feature type="domain" description="UDP-glucose/GDP-mannose dehydrogenase C-terminal" evidence="4">
    <location>
        <begin position="330"/>
        <end position="429"/>
    </location>
</feature>
<dbReference type="Pfam" id="PF03721">
    <property type="entry name" value="UDPG_MGDP_dh_N"/>
    <property type="match status" value="1"/>
</dbReference>
<proteinExistence type="inferred from homology"/>
<dbReference type="Pfam" id="PF00984">
    <property type="entry name" value="UDPG_MGDP_dh"/>
    <property type="match status" value="1"/>
</dbReference>
<comment type="similarity">
    <text evidence="3">Belongs to the UDP-glucose/GDP-mannose dehydrogenase family.</text>
</comment>
<dbReference type="InterPro" id="IPR014027">
    <property type="entry name" value="UDP-Glc/GDP-Man_DH_C"/>
</dbReference>
<name>A0A286RDJ9_9BACT</name>
<evidence type="ECO:0000256" key="2">
    <source>
        <dbReference type="ARBA" id="ARBA00023027"/>
    </source>
</evidence>
<sequence>MTYEEVLQRINDKKAKVGVIGLGYVGLPLLRAFIRAGFSAIGFDIDEAKVQKLNAGQSYIGHIPSQWIQEWINTGRFEATADMSRLNEPDAILICVPTPLNESRDPDLQYIEGTTEAIAKVLRRDQLVVLESTTYPGTTRQVMLPVLEATGLKVGQDFYLAFSPEREDPGNPNYSAERIPKVVGGIEPKSTQLATALYSHAVVQVIPVSSAEVAEACKILENTYRAVNIAMVNELKVLFQRLGIDIWEVIEAAKTKPFGFQAFYPGPGLGGHCIPIDPFYLSWLARRHGMTTRFIELAGEINTSMPEYVIHQVIKALNEHGKPLKGSKVCILGMAYKKDVDDPRESPSFALMEMLLDGGAIVTYNDPYIPKLPKMRHFRVPEMTSSELTAEFLASQDCVLIATDHSVYDYDFIVQHAPLIVDTRNATKNVKCGREKIRKA</sequence>
<dbReference type="InterPro" id="IPR017476">
    <property type="entry name" value="UDP-Glc/GDP-Man"/>
</dbReference>
<dbReference type="SUPFAM" id="SSF52413">
    <property type="entry name" value="UDP-glucose/GDP-mannose dehydrogenase C-terminal domain"/>
    <property type="match status" value="1"/>
</dbReference>
<dbReference type="PIRSF" id="PIRSF500136">
    <property type="entry name" value="UDP_ManNAc_DH"/>
    <property type="match status" value="1"/>
</dbReference>
<dbReference type="GO" id="GO:0051287">
    <property type="term" value="F:NAD binding"/>
    <property type="evidence" value="ECO:0007669"/>
    <property type="project" value="InterPro"/>
</dbReference>
<dbReference type="GO" id="GO:0000271">
    <property type="term" value="P:polysaccharide biosynthetic process"/>
    <property type="evidence" value="ECO:0007669"/>
    <property type="project" value="InterPro"/>
</dbReference>
<dbReference type="Proteomes" id="UP000215086">
    <property type="component" value="Chromosome"/>
</dbReference>
<organism evidence="5 6">
    <name type="scientific">Thermogutta terrifontis</name>
    <dbReference type="NCBI Taxonomy" id="1331910"/>
    <lineage>
        <taxon>Bacteria</taxon>
        <taxon>Pseudomonadati</taxon>
        <taxon>Planctomycetota</taxon>
        <taxon>Planctomycetia</taxon>
        <taxon>Pirellulales</taxon>
        <taxon>Thermoguttaceae</taxon>
        <taxon>Thermogutta</taxon>
    </lineage>
</organism>
<dbReference type="Gene3D" id="3.40.50.720">
    <property type="entry name" value="NAD(P)-binding Rossmann-like Domain"/>
    <property type="match status" value="2"/>
</dbReference>
<dbReference type="SUPFAM" id="SSF51735">
    <property type="entry name" value="NAD(P)-binding Rossmann-fold domains"/>
    <property type="match status" value="1"/>
</dbReference>
<dbReference type="InterPro" id="IPR036291">
    <property type="entry name" value="NAD(P)-bd_dom_sf"/>
</dbReference>
<dbReference type="InterPro" id="IPR036220">
    <property type="entry name" value="UDP-Glc/GDP-Man_DH_C_sf"/>
</dbReference>